<comment type="caution">
    <text evidence="1">The sequence shown here is derived from an EMBL/GenBank/DDBJ whole genome shotgun (WGS) entry which is preliminary data.</text>
</comment>
<organism evidence="1 2">
    <name type="scientific">Thalassospira alkalitolerans</name>
    <dbReference type="NCBI Taxonomy" id="1293890"/>
    <lineage>
        <taxon>Bacteria</taxon>
        <taxon>Pseudomonadati</taxon>
        <taxon>Pseudomonadota</taxon>
        <taxon>Alphaproteobacteria</taxon>
        <taxon>Rhodospirillales</taxon>
        <taxon>Thalassospiraceae</taxon>
        <taxon>Thalassospira</taxon>
    </lineage>
</organism>
<accession>A0A1Y2LG67</accession>
<dbReference type="Proteomes" id="UP000193396">
    <property type="component" value="Unassembled WGS sequence"/>
</dbReference>
<dbReference type="EMBL" id="JFKB01000002">
    <property type="protein sequence ID" value="OSQ49637.1"/>
    <property type="molecule type" value="Genomic_DNA"/>
</dbReference>
<protein>
    <submittedName>
        <fullName evidence="1">Uncharacterized protein</fullName>
    </submittedName>
</protein>
<dbReference type="STRING" id="1293890.TALK_04775"/>
<evidence type="ECO:0000313" key="2">
    <source>
        <dbReference type="Proteomes" id="UP000193396"/>
    </source>
</evidence>
<sequence length="71" mass="8098">MSKLKLEGRTYGYNCVAYKIGKKWFCWMAIKQFLAAWAVGFEIADRTLILFFGPLAFAMGRIEPKEGKTNA</sequence>
<dbReference type="RefSeq" id="WP_085616379.1">
    <property type="nucleotide sequence ID" value="NZ_JFKB01000002.1"/>
</dbReference>
<name>A0A1Y2LG67_9PROT</name>
<proteinExistence type="predicted"/>
<gene>
    <name evidence="1" type="ORF">TALK_04775</name>
</gene>
<reference evidence="1 2" key="1">
    <citation type="submission" date="2014-03" db="EMBL/GenBank/DDBJ databases">
        <title>The draft genome sequence of Thalassospira alkalitolerans JCM 18968.</title>
        <authorList>
            <person name="Lai Q."/>
            <person name="Shao Z."/>
        </authorList>
    </citation>
    <scope>NUCLEOTIDE SEQUENCE [LARGE SCALE GENOMIC DNA]</scope>
    <source>
        <strain evidence="1 2">JCM 18968</strain>
    </source>
</reference>
<dbReference type="AlphaFoldDB" id="A0A1Y2LG67"/>
<evidence type="ECO:0000313" key="1">
    <source>
        <dbReference type="EMBL" id="OSQ49637.1"/>
    </source>
</evidence>
<keyword evidence="2" id="KW-1185">Reference proteome</keyword>